<keyword evidence="2" id="KW-1185">Reference proteome</keyword>
<evidence type="ECO:0000313" key="1">
    <source>
        <dbReference type="EMBL" id="KAF2471146.1"/>
    </source>
</evidence>
<proteinExistence type="predicted"/>
<organism evidence="1 2">
    <name type="scientific">Lindgomyces ingoldianus</name>
    <dbReference type="NCBI Taxonomy" id="673940"/>
    <lineage>
        <taxon>Eukaryota</taxon>
        <taxon>Fungi</taxon>
        <taxon>Dikarya</taxon>
        <taxon>Ascomycota</taxon>
        <taxon>Pezizomycotina</taxon>
        <taxon>Dothideomycetes</taxon>
        <taxon>Pleosporomycetidae</taxon>
        <taxon>Pleosporales</taxon>
        <taxon>Lindgomycetaceae</taxon>
        <taxon>Lindgomyces</taxon>
    </lineage>
</organism>
<dbReference type="Proteomes" id="UP000799755">
    <property type="component" value="Unassembled WGS sequence"/>
</dbReference>
<reference evidence="1" key="1">
    <citation type="journal article" date="2020" name="Stud. Mycol.">
        <title>101 Dothideomycetes genomes: a test case for predicting lifestyles and emergence of pathogens.</title>
        <authorList>
            <person name="Haridas S."/>
            <person name="Albert R."/>
            <person name="Binder M."/>
            <person name="Bloem J."/>
            <person name="Labutti K."/>
            <person name="Salamov A."/>
            <person name="Andreopoulos B."/>
            <person name="Baker S."/>
            <person name="Barry K."/>
            <person name="Bills G."/>
            <person name="Bluhm B."/>
            <person name="Cannon C."/>
            <person name="Castanera R."/>
            <person name="Culley D."/>
            <person name="Daum C."/>
            <person name="Ezra D."/>
            <person name="Gonzalez J."/>
            <person name="Henrissat B."/>
            <person name="Kuo A."/>
            <person name="Liang C."/>
            <person name="Lipzen A."/>
            <person name="Lutzoni F."/>
            <person name="Magnuson J."/>
            <person name="Mondo S."/>
            <person name="Nolan M."/>
            <person name="Ohm R."/>
            <person name="Pangilinan J."/>
            <person name="Park H.-J."/>
            <person name="Ramirez L."/>
            <person name="Alfaro M."/>
            <person name="Sun H."/>
            <person name="Tritt A."/>
            <person name="Yoshinaga Y."/>
            <person name="Zwiers L.-H."/>
            <person name="Turgeon B."/>
            <person name="Goodwin S."/>
            <person name="Spatafora J."/>
            <person name="Crous P."/>
            <person name="Grigoriev I."/>
        </authorList>
    </citation>
    <scope>NUCLEOTIDE SEQUENCE</scope>
    <source>
        <strain evidence="1">ATCC 200398</strain>
    </source>
</reference>
<comment type="caution">
    <text evidence="1">The sequence shown here is derived from an EMBL/GenBank/DDBJ whole genome shotgun (WGS) entry which is preliminary data.</text>
</comment>
<evidence type="ECO:0000313" key="2">
    <source>
        <dbReference type="Proteomes" id="UP000799755"/>
    </source>
</evidence>
<accession>A0ACB6QWA4</accession>
<gene>
    <name evidence="1" type="ORF">BDR25DRAFT_367870</name>
</gene>
<dbReference type="EMBL" id="MU003505">
    <property type="protein sequence ID" value="KAF2471146.1"/>
    <property type="molecule type" value="Genomic_DNA"/>
</dbReference>
<sequence>MEENRKRHCWECLRRCLVCDSTRPICKRCSTSGTVCPGYSDAKPARLRWLAPGRVKSRNRRLKETPSNKIENSHDEMTTRAMAELSRWTDDLVIPRFEINTETCDLVQAAEYCKDNTCIYQDLIPIHQLGPNPYIYPVSPAHFQSGATLPDHLRLVFVCMALSHRINRTRNDPQCKALAVTFYRYRGIVIRSLSEDINVEYKRTSDILLAGIISLLLADTQQGASPNWRCHLKGIERLITLRGGIRALAGSKHLESLLLCFVFVSVIGNTTSPASDLALTSSHLDELDFILEKYGGRIFTFHLCPPPLFAEIVKINHLRTLATKREPAGVGELSQEAYEILSRIHGFSPEPWADSKPSSKEDWMLIGNVYQAAVALYCISSLQSLSVLPLSHSLRSRCTTHSQSLYVLLNEALSSPKIKRFMLWPLVLLGVEAVNGGAAMRAFVEKQLPEISRHVGTYVPLMAKGVLERFWASGEMRWDACFDKPYALTTQIAIDISRILPL</sequence>
<protein>
    <submittedName>
        <fullName evidence="1">C6 zinc finger domain-containing protein</fullName>
    </submittedName>
</protein>
<name>A0ACB6QWA4_9PLEO</name>